<gene>
    <name evidence="2" type="ORF">AB664_24070</name>
</gene>
<dbReference type="EMBL" id="LUAY01000578">
    <property type="protein sequence ID" value="KYB46211.1"/>
    <property type="molecule type" value="Genomic_DNA"/>
</dbReference>
<accession>A0A656Z7E4</accession>
<dbReference type="InterPro" id="IPR005546">
    <property type="entry name" value="Autotransporte_beta"/>
</dbReference>
<sequence length="98" mass="10202">MGFRASTDFDIGNVPFTARGDIGWRHAFGDVTPISAARFVGSDDFSVSGAPIAKDVALLEAGFDIPLNDAAKIGISYNGQYGTGAVQNGVNARFSVGF</sequence>
<dbReference type="GO" id="GO:0019867">
    <property type="term" value="C:outer membrane"/>
    <property type="evidence" value="ECO:0007669"/>
    <property type="project" value="InterPro"/>
</dbReference>
<name>A0A656Z7E4_BRUAN</name>
<feature type="domain" description="Autotransporter" evidence="1">
    <location>
        <begin position="1"/>
        <end position="98"/>
    </location>
</feature>
<dbReference type="Pfam" id="PF03797">
    <property type="entry name" value="Autotransporter"/>
    <property type="match status" value="1"/>
</dbReference>
<protein>
    <recommendedName>
        <fullName evidence="1">Autotransporter domain-containing protein</fullName>
    </recommendedName>
</protein>
<evidence type="ECO:0000259" key="1">
    <source>
        <dbReference type="PROSITE" id="PS51208"/>
    </source>
</evidence>
<proteinExistence type="predicted"/>
<dbReference type="AlphaFoldDB" id="A0A656Z7E4"/>
<organism evidence="2">
    <name type="scientific">Brucella anthropi</name>
    <name type="common">Ochrobactrum anthropi</name>
    <dbReference type="NCBI Taxonomy" id="529"/>
    <lineage>
        <taxon>Bacteria</taxon>
        <taxon>Pseudomonadati</taxon>
        <taxon>Pseudomonadota</taxon>
        <taxon>Alphaproteobacteria</taxon>
        <taxon>Hyphomicrobiales</taxon>
        <taxon>Brucellaceae</taxon>
        <taxon>Brucella/Ochrobactrum group</taxon>
        <taxon>Brucella</taxon>
    </lineage>
</organism>
<dbReference type="Gene3D" id="2.40.128.130">
    <property type="entry name" value="Autotransporter beta-domain"/>
    <property type="match status" value="1"/>
</dbReference>
<dbReference type="NCBIfam" id="TIGR01414">
    <property type="entry name" value="autotrans_barl"/>
    <property type="match status" value="1"/>
</dbReference>
<evidence type="ECO:0000313" key="2">
    <source>
        <dbReference type="EMBL" id="KYB46211.1"/>
    </source>
</evidence>
<comment type="caution">
    <text evidence="2">The sequence shown here is derived from an EMBL/GenBank/DDBJ whole genome shotgun (WGS) entry which is preliminary data.</text>
</comment>
<dbReference type="SUPFAM" id="SSF103515">
    <property type="entry name" value="Autotransporter"/>
    <property type="match status" value="1"/>
</dbReference>
<dbReference type="InterPro" id="IPR036709">
    <property type="entry name" value="Autotransporte_beta_dom_sf"/>
</dbReference>
<dbReference type="InterPro" id="IPR006315">
    <property type="entry name" value="OM_autotransptr_brl_dom"/>
</dbReference>
<dbReference type="PROSITE" id="PS51208">
    <property type="entry name" value="AUTOTRANSPORTER"/>
    <property type="match status" value="1"/>
</dbReference>
<reference evidence="2" key="1">
    <citation type="submission" date="2016-02" db="EMBL/GenBank/DDBJ databases">
        <title>Genomic sequences of Ochrobactrum anthropi.</title>
        <authorList>
            <person name="Chudasama K.S."/>
            <person name="Thaker V.S."/>
        </authorList>
    </citation>
    <scope>NUCLEOTIDE SEQUENCE [LARGE SCALE GENOMIC DNA]</scope>
    <source>
        <strain evidence="2">SUBG007</strain>
    </source>
</reference>